<gene>
    <name evidence="4" type="ORF">LAMI_0B04148G</name>
</gene>
<dbReference type="InterPro" id="IPR019775">
    <property type="entry name" value="WD40_repeat_CS"/>
</dbReference>
<dbReference type="OrthoDB" id="10262475at2759"/>
<dbReference type="PANTHER" id="PTHR10971">
    <property type="entry name" value="MRNA EXPORT FACTOR AND BUB3"/>
    <property type="match status" value="1"/>
</dbReference>
<name>A0A1G4IV59_9SACH</name>
<keyword evidence="5" id="KW-1185">Reference proteome</keyword>
<dbReference type="Pfam" id="PF00400">
    <property type="entry name" value="WD40"/>
    <property type="match status" value="1"/>
</dbReference>
<keyword evidence="1 3" id="KW-0853">WD repeat</keyword>
<dbReference type="Proteomes" id="UP000191024">
    <property type="component" value="Chromosome B"/>
</dbReference>
<dbReference type="SUPFAM" id="SSF50978">
    <property type="entry name" value="WD40 repeat-like"/>
    <property type="match status" value="1"/>
</dbReference>
<organism evidence="4 5">
    <name type="scientific">Lachancea mirantina</name>
    <dbReference type="NCBI Taxonomy" id="1230905"/>
    <lineage>
        <taxon>Eukaryota</taxon>
        <taxon>Fungi</taxon>
        <taxon>Dikarya</taxon>
        <taxon>Ascomycota</taxon>
        <taxon>Saccharomycotina</taxon>
        <taxon>Saccharomycetes</taxon>
        <taxon>Saccharomycetales</taxon>
        <taxon>Saccharomycetaceae</taxon>
        <taxon>Lachancea</taxon>
    </lineage>
</organism>
<dbReference type="SMART" id="SM00320">
    <property type="entry name" value="WD40"/>
    <property type="match status" value="5"/>
</dbReference>
<dbReference type="Gene3D" id="2.130.10.10">
    <property type="entry name" value="YVTN repeat-like/Quinoprotein amine dehydrogenase"/>
    <property type="match status" value="1"/>
</dbReference>
<feature type="repeat" description="WD" evidence="3">
    <location>
        <begin position="229"/>
        <end position="263"/>
    </location>
</feature>
<dbReference type="PROSITE" id="PS51257">
    <property type="entry name" value="PROKAR_LIPOPROTEIN"/>
    <property type="match status" value="1"/>
</dbReference>
<reference evidence="4 5" key="1">
    <citation type="submission" date="2016-03" db="EMBL/GenBank/DDBJ databases">
        <authorList>
            <person name="Devillers H."/>
        </authorList>
    </citation>
    <scope>NUCLEOTIDE SEQUENCE [LARGE SCALE GENOMIC DNA]</scope>
    <source>
        <strain evidence="4">CBS 11717</strain>
    </source>
</reference>
<protein>
    <submittedName>
        <fullName evidence="4">LAMI_0B04148g1_1</fullName>
    </submittedName>
</protein>
<dbReference type="PROSITE" id="PS50082">
    <property type="entry name" value="WD_REPEATS_2"/>
    <property type="match status" value="1"/>
</dbReference>
<evidence type="ECO:0000256" key="3">
    <source>
        <dbReference type="PROSITE-ProRule" id="PRU00221"/>
    </source>
</evidence>
<dbReference type="EMBL" id="LT598464">
    <property type="protein sequence ID" value="SCU80916.1"/>
    <property type="molecule type" value="Genomic_DNA"/>
</dbReference>
<dbReference type="PROSITE" id="PS00678">
    <property type="entry name" value="WD_REPEATS_1"/>
    <property type="match status" value="1"/>
</dbReference>
<sequence length="311" mass="34519">MQFRKILDGPKDYISSLSLLSGCSHVLYTAWDGEMSIYDYENESKLVELRHDTALLSLCPTDDGKIYVGSVNGEVLEADLESGRFNLVSDIAQLGISTMCSYKNDLVVGSWDGSIQLIDTRSNNLAFRTSPSEHKVLSLDCVGDRVVAACTKGVVKIYDLRDRTEPRIRESGLKFQTRDLKVMPNGQGFVQSSIDGRVAVEFFEDDDSSRFAFRCHRMNLQDSQFVFPVNSVCFKPNSLVLFTGGSDGKVCSWNLETRKKIDELPKFDESVIKLACNGSILAVATGDDSFKTLATIEKLDLQPGSIYVSKL</sequence>
<dbReference type="STRING" id="1230905.A0A1G4IV59"/>
<accession>A0A1G4IV59</accession>
<dbReference type="InterPro" id="IPR001680">
    <property type="entry name" value="WD40_rpt"/>
</dbReference>
<evidence type="ECO:0000256" key="2">
    <source>
        <dbReference type="ARBA" id="ARBA00022737"/>
    </source>
</evidence>
<evidence type="ECO:0000313" key="5">
    <source>
        <dbReference type="Proteomes" id="UP000191024"/>
    </source>
</evidence>
<dbReference type="AlphaFoldDB" id="A0A1G4IV59"/>
<evidence type="ECO:0000313" key="4">
    <source>
        <dbReference type="EMBL" id="SCU80916.1"/>
    </source>
</evidence>
<keyword evidence="2" id="KW-0677">Repeat</keyword>
<proteinExistence type="predicted"/>
<dbReference type="InterPro" id="IPR015943">
    <property type="entry name" value="WD40/YVTN_repeat-like_dom_sf"/>
</dbReference>
<evidence type="ECO:0000256" key="1">
    <source>
        <dbReference type="ARBA" id="ARBA00022574"/>
    </source>
</evidence>
<dbReference type="InterPro" id="IPR036322">
    <property type="entry name" value="WD40_repeat_dom_sf"/>
</dbReference>